<comment type="caution">
    <text evidence="1">The sequence shown here is derived from an EMBL/GenBank/DDBJ whole genome shotgun (WGS) entry which is preliminary data.</text>
</comment>
<name>E8M6W5_PHOS4</name>
<evidence type="ECO:0000313" key="1">
    <source>
        <dbReference type="EMBL" id="EGA70269.1"/>
    </source>
</evidence>
<dbReference type="AlphaFoldDB" id="E8M6W5"/>
<sequence>MNEAKAPMIGAFLLGKKTAFTDKQLQPLAL</sequence>
<protein>
    <submittedName>
        <fullName evidence="1">Uncharacterized protein</fullName>
    </submittedName>
</protein>
<organism evidence="1 2">
    <name type="scientific">Vibrio sinaloensis DSM 21326</name>
    <dbReference type="NCBI Taxonomy" id="945550"/>
    <lineage>
        <taxon>Bacteria</taxon>
        <taxon>Pseudomonadati</taxon>
        <taxon>Pseudomonadota</taxon>
        <taxon>Gammaproteobacteria</taxon>
        <taxon>Vibrionales</taxon>
        <taxon>Vibrionaceae</taxon>
        <taxon>Vibrio</taxon>
        <taxon>Vibrio oreintalis group</taxon>
    </lineage>
</organism>
<proteinExistence type="predicted"/>
<dbReference type="Proteomes" id="UP000006228">
    <property type="component" value="Unassembled WGS sequence"/>
</dbReference>
<evidence type="ECO:0000313" key="2">
    <source>
        <dbReference type="Proteomes" id="UP000006228"/>
    </source>
</evidence>
<accession>E8M6W5</accession>
<reference evidence="1 2" key="1">
    <citation type="journal article" date="2012" name="Int. J. Syst. Evol. Microbiol.">
        <title>Vibrio caribbeanicus sp. nov., isolated from the marine sponge Scleritoderma cyanea.</title>
        <authorList>
            <person name="Hoffmann M."/>
            <person name="Monday S.R."/>
            <person name="Allard M.W."/>
            <person name="Strain E.A."/>
            <person name="Whittaker P."/>
            <person name="Naum M."/>
            <person name="McCarthy P.J."/>
            <person name="Lopez J.V."/>
            <person name="Fischer M."/>
            <person name="Brown E.W."/>
        </authorList>
    </citation>
    <scope>NUCLEOTIDE SEQUENCE [LARGE SCALE GENOMIC DNA]</scope>
    <source>
        <strain evidence="2">DSMZ 21326</strain>
    </source>
</reference>
<dbReference type="EMBL" id="AEVT01000060">
    <property type="protein sequence ID" value="EGA70269.1"/>
    <property type="molecule type" value="Genomic_DNA"/>
</dbReference>
<gene>
    <name evidence="1" type="ORF">VISI1226_13596</name>
</gene>